<dbReference type="CDD" id="cd01650">
    <property type="entry name" value="RT_nLTR_like"/>
    <property type="match status" value="1"/>
</dbReference>
<dbReference type="InterPro" id="IPR043502">
    <property type="entry name" value="DNA/RNA_pol_sf"/>
</dbReference>
<dbReference type="PANTHER" id="PTHR33116:SF86">
    <property type="entry name" value="REVERSE TRANSCRIPTASE DOMAIN-CONTAINING PROTEIN"/>
    <property type="match status" value="1"/>
</dbReference>
<dbReference type="PANTHER" id="PTHR33116">
    <property type="entry name" value="REVERSE TRANSCRIPTASE ZINC-BINDING DOMAIN-CONTAINING PROTEIN-RELATED-RELATED"/>
    <property type="match status" value="1"/>
</dbReference>
<dbReference type="Proteomes" id="UP000634136">
    <property type="component" value="Unassembled WGS sequence"/>
</dbReference>
<dbReference type="SUPFAM" id="SSF56672">
    <property type="entry name" value="DNA/RNA polymerases"/>
    <property type="match status" value="1"/>
</dbReference>
<dbReference type="InterPro" id="IPR026960">
    <property type="entry name" value="RVT-Znf"/>
</dbReference>
<evidence type="ECO:0000313" key="3">
    <source>
        <dbReference type="Proteomes" id="UP000634136"/>
    </source>
</evidence>
<evidence type="ECO:0000313" key="2">
    <source>
        <dbReference type="EMBL" id="KAF7838798.1"/>
    </source>
</evidence>
<name>A0A834X7B5_9FABA</name>
<protein>
    <submittedName>
        <fullName evidence="2">Ribonuclease H</fullName>
    </submittedName>
</protein>
<accession>A0A834X7B5</accession>
<proteinExistence type="predicted"/>
<organism evidence="2 3">
    <name type="scientific">Senna tora</name>
    <dbReference type="NCBI Taxonomy" id="362788"/>
    <lineage>
        <taxon>Eukaryota</taxon>
        <taxon>Viridiplantae</taxon>
        <taxon>Streptophyta</taxon>
        <taxon>Embryophyta</taxon>
        <taxon>Tracheophyta</taxon>
        <taxon>Spermatophyta</taxon>
        <taxon>Magnoliopsida</taxon>
        <taxon>eudicotyledons</taxon>
        <taxon>Gunneridae</taxon>
        <taxon>Pentapetalae</taxon>
        <taxon>rosids</taxon>
        <taxon>fabids</taxon>
        <taxon>Fabales</taxon>
        <taxon>Fabaceae</taxon>
        <taxon>Caesalpinioideae</taxon>
        <taxon>Cassia clade</taxon>
        <taxon>Senna</taxon>
    </lineage>
</organism>
<dbReference type="PROSITE" id="PS50878">
    <property type="entry name" value="RT_POL"/>
    <property type="match status" value="1"/>
</dbReference>
<dbReference type="AlphaFoldDB" id="A0A834X7B5"/>
<dbReference type="Pfam" id="PF13966">
    <property type="entry name" value="zf-RVT"/>
    <property type="match status" value="1"/>
</dbReference>
<evidence type="ECO:0000259" key="1">
    <source>
        <dbReference type="PROSITE" id="PS50878"/>
    </source>
</evidence>
<reference evidence="2" key="1">
    <citation type="submission" date="2020-09" db="EMBL/GenBank/DDBJ databases">
        <title>Genome-Enabled Discovery of Anthraquinone Biosynthesis in Senna tora.</title>
        <authorList>
            <person name="Kang S.-H."/>
            <person name="Pandey R.P."/>
            <person name="Lee C.-M."/>
            <person name="Sim J.-S."/>
            <person name="Jeong J.-T."/>
            <person name="Choi B.-S."/>
            <person name="Jung M."/>
            <person name="Ginzburg D."/>
            <person name="Zhao K."/>
            <person name="Won S.Y."/>
            <person name="Oh T.-J."/>
            <person name="Yu Y."/>
            <person name="Kim N.-H."/>
            <person name="Lee O.R."/>
            <person name="Lee T.-H."/>
            <person name="Bashyal P."/>
            <person name="Kim T.-S."/>
            <person name="Lee W.-H."/>
            <person name="Kawkins C."/>
            <person name="Kim C.-K."/>
            <person name="Kim J.S."/>
            <person name="Ahn B.O."/>
            <person name="Rhee S.Y."/>
            <person name="Sohng J.K."/>
        </authorList>
    </citation>
    <scope>NUCLEOTIDE SEQUENCE</scope>
    <source>
        <tissue evidence="2">Leaf</tissue>
    </source>
</reference>
<comment type="caution">
    <text evidence="2">The sequence shown here is derived from an EMBL/GenBank/DDBJ whole genome shotgun (WGS) entry which is preliminary data.</text>
</comment>
<dbReference type="EMBL" id="JAAIUW010000003">
    <property type="protein sequence ID" value="KAF7838798.1"/>
    <property type="molecule type" value="Genomic_DNA"/>
</dbReference>
<feature type="domain" description="Reverse transcriptase" evidence="1">
    <location>
        <begin position="34"/>
        <end position="316"/>
    </location>
</feature>
<sequence>MNGTKAPGPDGMPPIFFQQFWDIVGDDLTGMVGSFLSRGNLLRSLNKTNIVLMPKNDEANSFKDYRPISLCNTAYKVISKTMTNRLQPLMKDIILPYQNAFVKDRSIHDNLILAKEILHYINGCRKTKKSWAALKVDLHKAYDKISWQFLEDVLRHMKFPPLWCKLIVECVTTPSLRIKINGDYTDWFHPSSGLRQGDPLSPYLFVLCTNILSSYLIKAQNLKLIQGPKIHRQACPLNHLLYADDLLLFFNSTSLSCTRVDRLLHYFGEASGLFMNKHKSEIKVSPNTQDHLKNQIQSILHCPIVDILGKYLGGYIDGANPDRLNASLIISHLQQKLSGWKATFLSQAARYTLIQSVLATIPIYIVHFTTLTDKESKICDSLMNNFFWGSWGDRKVAHLISWKKICRMKDFGGLGLRKIKTLNQAILGKQAWRVISNQDCLMSQMMRKKYISSTKPWEIKKPYNASPLWRKIQKNTSILTNHIKWRVGNGHSIHLSDSKWFQPDHPAQGLEKVNQLLIAGRFWDHHKLRLLYDREKSNQILNINISHTNQPDKLIWDLTPHGQYEVKTAYNFLSSNSGSTIHRNVDWKEYWRLKLLYKILILWWKTLHNGLPLRLNLVKRGYQIDDICPFGCVTSESEQHLFKDCQFAKLVWFGSSLMLRTESITQPSIIDWIDDCFNQAIYSRDSNLINTVQDAILVCWSIYTHRNNFIFQNANKDPIAAIHQALTFKQKMYRSYNLDKEHHFFSIQDQSKNPRLHHLHTPPLRDFTHVFCCWKKDSRERVKKVFIFKKEHNSIFPLIMLVVNHRQNLFTTIAHCIRRWIQIQHSPLSNIVLQIPNCTLVSFPTNFAVPRNIGWHYLNPM</sequence>
<dbReference type="InterPro" id="IPR000477">
    <property type="entry name" value="RT_dom"/>
</dbReference>
<dbReference type="OrthoDB" id="786283at2759"/>
<gene>
    <name evidence="2" type="ORF">G2W53_007280</name>
</gene>
<keyword evidence="3" id="KW-1185">Reference proteome</keyword>
<dbReference type="Pfam" id="PF00078">
    <property type="entry name" value="RVT_1"/>
    <property type="match status" value="1"/>
</dbReference>